<sequence>MSRLRRGPRVVHALSFGAGARLRSTRRRVRQRKLEERARALKEEANARGRSRPSQATGRASRPLGAGLLSLYDGPRARRELDARRRKATARLARSSGYTSLRPPSPLTRQPALLRVSTNGGTPRRVEKLLLSPAAVKVDQQGPGLAPDGASDHLLRAEGEPLDAGKPDVQLSGAFGEGGPGERRGRDEGGRRGGRQPSAFWRRRADEANKTREGRTTSSHVSPRTAQGPSASLSEISHLLPTSSYSPTLVDAPTAPRTNALASAGATRQDD</sequence>
<evidence type="ECO:0000313" key="2">
    <source>
        <dbReference type="EMBL" id="TNY22442.1"/>
    </source>
</evidence>
<evidence type="ECO:0000313" key="3">
    <source>
        <dbReference type="Proteomes" id="UP000311382"/>
    </source>
</evidence>
<proteinExistence type="predicted"/>
<feature type="region of interest" description="Disordered" evidence="1">
    <location>
        <begin position="39"/>
        <end position="67"/>
    </location>
</feature>
<feature type="region of interest" description="Disordered" evidence="1">
    <location>
        <begin position="82"/>
        <end position="110"/>
    </location>
</feature>
<comment type="caution">
    <text evidence="2">The sequence shown here is derived from an EMBL/GenBank/DDBJ whole genome shotgun (WGS) entry which is preliminary data.</text>
</comment>
<name>A0A5C5G224_9BASI</name>
<evidence type="ECO:0000256" key="1">
    <source>
        <dbReference type="SAM" id="MobiDB-lite"/>
    </source>
</evidence>
<dbReference type="AlphaFoldDB" id="A0A5C5G224"/>
<dbReference type="Proteomes" id="UP000311382">
    <property type="component" value="Unassembled WGS sequence"/>
</dbReference>
<dbReference type="EMBL" id="SOZI01000025">
    <property type="protein sequence ID" value="TNY22442.1"/>
    <property type="molecule type" value="Genomic_DNA"/>
</dbReference>
<gene>
    <name evidence="2" type="ORF">DMC30DRAFT_144206</name>
</gene>
<accession>A0A5C5G224</accession>
<reference evidence="2 3" key="1">
    <citation type="submission" date="2019-03" db="EMBL/GenBank/DDBJ databases">
        <title>Rhodosporidium diobovatum UCD-FST 08-225 genome sequencing, assembly, and annotation.</title>
        <authorList>
            <person name="Fakankun I.U."/>
            <person name="Fristensky B."/>
            <person name="Levin D.B."/>
        </authorList>
    </citation>
    <scope>NUCLEOTIDE SEQUENCE [LARGE SCALE GENOMIC DNA]</scope>
    <source>
        <strain evidence="2 3">UCD-FST 08-225</strain>
    </source>
</reference>
<feature type="region of interest" description="Disordered" evidence="1">
    <location>
        <begin position="160"/>
        <end position="271"/>
    </location>
</feature>
<feature type="compositionally biased region" description="Basic and acidic residues" evidence="1">
    <location>
        <begin position="203"/>
        <end position="215"/>
    </location>
</feature>
<feature type="compositionally biased region" description="Polar residues" evidence="1">
    <location>
        <begin position="216"/>
        <end position="247"/>
    </location>
</feature>
<feature type="compositionally biased region" description="Basic and acidic residues" evidence="1">
    <location>
        <begin position="180"/>
        <end position="191"/>
    </location>
</feature>
<keyword evidence="3" id="KW-1185">Reference proteome</keyword>
<protein>
    <submittedName>
        <fullName evidence="2">Uncharacterized protein</fullName>
    </submittedName>
</protein>
<organism evidence="2 3">
    <name type="scientific">Rhodotorula diobovata</name>
    <dbReference type="NCBI Taxonomy" id="5288"/>
    <lineage>
        <taxon>Eukaryota</taxon>
        <taxon>Fungi</taxon>
        <taxon>Dikarya</taxon>
        <taxon>Basidiomycota</taxon>
        <taxon>Pucciniomycotina</taxon>
        <taxon>Microbotryomycetes</taxon>
        <taxon>Sporidiobolales</taxon>
        <taxon>Sporidiobolaceae</taxon>
        <taxon>Rhodotorula</taxon>
    </lineage>
</organism>